<protein>
    <submittedName>
        <fullName evidence="2">DUF4115 domain-containing protein</fullName>
    </submittedName>
</protein>
<dbReference type="SUPFAM" id="SSF47413">
    <property type="entry name" value="lambda repressor-like DNA-binding domains"/>
    <property type="match status" value="1"/>
</dbReference>
<dbReference type="PANTHER" id="PTHR34475:SF1">
    <property type="entry name" value="CYTOSKELETON PROTEIN RODZ"/>
    <property type="match status" value="1"/>
</dbReference>
<keyword evidence="3" id="KW-1185">Reference proteome</keyword>
<sequence>MEADNPQQDSTAVAIGRELRAAREGRGLSIGEVADRLKLSVKQLNAIESGDFASLPGATFARGFVRSYARYMEIDADALVARLDQCVPLDAPAAGLVPLDEPAARKTSLALPLSLGALLVIAGGWFLLPGSAEPEVQSSVPLALVPTVADPDASALQPTTSDVVAVAPPLVTASAPQAVAPVVAAPVTAPAAAAASAASAAAPVTGQGRIELRVRQEAWVSITDADGKKLVYATLAANDRRQLQGRPPFRVVIGNAANAELAYNGQPVDLAGKIRGTTAKLELN</sequence>
<dbReference type="CDD" id="cd00093">
    <property type="entry name" value="HTH_XRE"/>
    <property type="match status" value="1"/>
</dbReference>
<dbReference type="SMART" id="SM00530">
    <property type="entry name" value="HTH_XRE"/>
    <property type="match status" value="1"/>
</dbReference>
<dbReference type="PANTHER" id="PTHR34475">
    <property type="match status" value="1"/>
</dbReference>
<evidence type="ECO:0000313" key="2">
    <source>
        <dbReference type="EMBL" id="MDC7714213.1"/>
    </source>
</evidence>
<dbReference type="InterPro" id="IPR001387">
    <property type="entry name" value="Cro/C1-type_HTH"/>
</dbReference>
<accession>A0ABT5IPX1</accession>
<evidence type="ECO:0000259" key="1">
    <source>
        <dbReference type="PROSITE" id="PS50943"/>
    </source>
</evidence>
<dbReference type="Proteomes" id="UP001222030">
    <property type="component" value="Unassembled WGS sequence"/>
</dbReference>
<dbReference type="Pfam" id="PF13464">
    <property type="entry name" value="RodZ_C"/>
    <property type="match status" value="1"/>
</dbReference>
<reference evidence="2 3" key="1">
    <citation type="submission" date="2023-01" db="EMBL/GenBank/DDBJ databases">
        <title>Novel species of the genus Vogesella isolated from rivers.</title>
        <authorList>
            <person name="Lu H."/>
        </authorList>
    </citation>
    <scope>NUCLEOTIDE SEQUENCE [LARGE SCALE GENOMIC DNA]</scope>
    <source>
        <strain evidence="2 3">LYT5W</strain>
    </source>
</reference>
<dbReference type="PROSITE" id="PS50943">
    <property type="entry name" value="HTH_CROC1"/>
    <property type="match status" value="1"/>
</dbReference>
<evidence type="ECO:0000313" key="3">
    <source>
        <dbReference type="Proteomes" id="UP001222030"/>
    </source>
</evidence>
<dbReference type="RefSeq" id="WP_272771929.1">
    <property type="nucleotide sequence ID" value="NZ_JAQQLE010000007.1"/>
</dbReference>
<dbReference type="InterPro" id="IPR010982">
    <property type="entry name" value="Lambda_DNA-bd_dom_sf"/>
</dbReference>
<dbReference type="Pfam" id="PF13413">
    <property type="entry name" value="HTH_25"/>
    <property type="match status" value="1"/>
</dbReference>
<comment type="caution">
    <text evidence="2">The sequence shown here is derived from an EMBL/GenBank/DDBJ whole genome shotgun (WGS) entry which is preliminary data.</text>
</comment>
<dbReference type="Gene3D" id="1.10.260.40">
    <property type="entry name" value="lambda repressor-like DNA-binding domains"/>
    <property type="match status" value="1"/>
</dbReference>
<gene>
    <name evidence="2" type="ORF">PQU96_08750</name>
</gene>
<organism evidence="2 3">
    <name type="scientific">Vogesella margarita</name>
    <dbReference type="NCBI Taxonomy" id="2984199"/>
    <lineage>
        <taxon>Bacteria</taxon>
        <taxon>Pseudomonadati</taxon>
        <taxon>Pseudomonadota</taxon>
        <taxon>Betaproteobacteria</taxon>
        <taxon>Neisseriales</taxon>
        <taxon>Chromobacteriaceae</taxon>
        <taxon>Vogesella</taxon>
    </lineage>
</organism>
<dbReference type="InterPro" id="IPR025194">
    <property type="entry name" value="RodZ-like_C"/>
</dbReference>
<feature type="domain" description="HTH cro/C1-type" evidence="1">
    <location>
        <begin position="19"/>
        <end position="50"/>
    </location>
</feature>
<dbReference type="InterPro" id="IPR050400">
    <property type="entry name" value="Bact_Cytoskel_RodZ"/>
</dbReference>
<proteinExistence type="predicted"/>
<dbReference type="EMBL" id="JAQQLE010000007">
    <property type="protein sequence ID" value="MDC7714213.1"/>
    <property type="molecule type" value="Genomic_DNA"/>
</dbReference>
<name>A0ABT5IPX1_9NEIS</name>